<dbReference type="EMBL" id="CP133620">
    <property type="protein sequence ID" value="WMV46802.1"/>
    <property type="molecule type" value="Genomic_DNA"/>
</dbReference>
<reference evidence="1" key="1">
    <citation type="submission" date="2023-08" db="EMBL/GenBank/DDBJ databases">
        <title>A de novo genome assembly of Solanum verrucosum Schlechtendal, a Mexican diploid species geographically isolated from the other diploid A-genome species in potato relatives.</title>
        <authorList>
            <person name="Hosaka K."/>
        </authorList>
    </citation>
    <scope>NUCLEOTIDE SEQUENCE</scope>
    <source>
        <tissue evidence="1">Young leaves</tissue>
    </source>
</reference>
<proteinExistence type="predicted"/>
<evidence type="ECO:0000313" key="2">
    <source>
        <dbReference type="Proteomes" id="UP001234989"/>
    </source>
</evidence>
<dbReference type="AlphaFoldDB" id="A0AAF0ZP81"/>
<sequence>MKDELPDDPFNKDKLSHVFIHCDCQAAIAITKNKSYNCKSRHMKLRHDVVKQLSRDGVISIDYVKSELNSANSLTKPVGRKLILQSSKEMGLRPI</sequence>
<dbReference type="Proteomes" id="UP001234989">
    <property type="component" value="Chromosome 9"/>
</dbReference>
<evidence type="ECO:0000313" key="1">
    <source>
        <dbReference type="EMBL" id="WMV46802.1"/>
    </source>
</evidence>
<organism evidence="1 2">
    <name type="scientific">Solanum verrucosum</name>
    <dbReference type="NCBI Taxonomy" id="315347"/>
    <lineage>
        <taxon>Eukaryota</taxon>
        <taxon>Viridiplantae</taxon>
        <taxon>Streptophyta</taxon>
        <taxon>Embryophyta</taxon>
        <taxon>Tracheophyta</taxon>
        <taxon>Spermatophyta</taxon>
        <taxon>Magnoliopsida</taxon>
        <taxon>eudicotyledons</taxon>
        <taxon>Gunneridae</taxon>
        <taxon>Pentapetalae</taxon>
        <taxon>asterids</taxon>
        <taxon>lamiids</taxon>
        <taxon>Solanales</taxon>
        <taxon>Solanaceae</taxon>
        <taxon>Solanoideae</taxon>
        <taxon>Solaneae</taxon>
        <taxon>Solanum</taxon>
    </lineage>
</organism>
<evidence type="ECO:0008006" key="3">
    <source>
        <dbReference type="Google" id="ProtNLM"/>
    </source>
</evidence>
<protein>
    <recommendedName>
        <fullName evidence="3">Retrovirus-related Pol polyprotein from transposon TNT 1-94</fullName>
    </recommendedName>
</protein>
<gene>
    <name evidence="1" type="ORF">MTR67_040187</name>
</gene>
<keyword evidence="2" id="KW-1185">Reference proteome</keyword>
<accession>A0AAF0ZP81</accession>
<name>A0AAF0ZP81_SOLVR</name>